<gene>
    <name evidence="1" type="ORF">A2755_00805</name>
</gene>
<name>A0A1F8DTE7_9BACT</name>
<comment type="caution">
    <text evidence="1">The sequence shown here is derived from an EMBL/GenBank/DDBJ whole genome shotgun (WGS) entry which is preliminary data.</text>
</comment>
<proteinExistence type="predicted"/>
<dbReference type="Pfam" id="PF18882">
    <property type="entry name" value="DUF5647"/>
    <property type="match status" value="1"/>
</dbReference>
<protein>
    <submittedName>
        <fullName evidence="1">Uncharacterized protein</fullName>
    </submittedName>
</protein>
<dbReference type="InterPro" id="IPR043707">
    <property type="entry name" value="DUF5647"/>
</dbReference>
<reference evidence="1 2" key="1">
    <citation type="journal article" date="2016" name="Nat. Commun.">
        <title>Thousands of microbial genomes shed light on interconnected biogeochemical processes in an aquifer system.</title>
        <authorList>
            <person name="Anantharaman K."/>
            <person name="Brown C.T."/>
            <person name="Hug L.A."/>
            <person name="Sharon I."/>
            <person name="Castelle C.J."/>
            <person name="Probst A.J."/>
            <person name="Thomas B.C."/>
            <person name="Singh A."/>
            <person name="Wilkins M.J."/>
            <person name="Karaoz U."/>
            <person name="Brodie E.L."/>
            <person name="Williams K.H."/>
            <person name="Hubbard S.S."/>
            <person name="Banfield J.F."/>
        </authorList>
    </citation>
    <scope>NUCLEOTIDE SEQUENCE [LARGE SCALE GENOMIC DNA]</scope>
</reference>
<sequence length="83" mass="9753">MGEQYIKKNLKLSTEFDSYMVRSPRAYKKIPRGAYVVITVKGDKKFNESNIALAEHSKRPNRKFVEAHKQGSRWILRPLVFQQ</sequence>
<dbReference type="EMBL" id="MGIP01000005">
    <property type="protein sequence ID" value="OGM91890.1"/>
    <property type="molecule type" value="Genomic_DNA"/>
</dbReference>
<organism evidence="1 2">
    <name type="scientific">Candidatus Wolfebacteria bacterium RIFCSPHIGHO2_01_FULL_48_22</name>
    <dbReference type="NCBI Taxonomy" id="1802555"/>
    <lineage>
        <taxon>Bacteria</taxon>
        <taxon>Candidatus Wolfeibacteriota</taxon>
    </lineage>
</organism>
<evidence type="ECO:0000313" key="2">
    <source>
        <dbReference type="Proteomes" id="UP000177029"/>
    </source>
</evidence>
<evidence type="ECO:0000313" key="1">
    <source>
        <dbReference type="EMBL" id="OGM91890.1"/>
    </source>
</evidence>
<dbReference type="AlphaFoldDB" id="A0A1F8DTE7"/>
<accession>A0A1F8DTE7</accession>
<dbReference type="Proteomes" id="UP000177029">
    <property type="component" value="Unassembled WGS sequence"/>
</dbReference>
<dbReference type="STRING" id="1802555.A2755_00805"/>